<dbReference type="Proteomes" id="UP000186601">
    <property type="component" value="Unassembled WGS sequence"/>
</dbReference>
<dbReference type="EMBL" id="MLYV02000838">
    <property type="protein sequence ID" value="PSR76585.1"/>
    <property type="molecule type" value="Genomic_DNA"/>
</dbReference>
<keyword evidence="2" id="KW-1185">Reference proteome</keyword>
<name>A0A2R6NTW0_9APHY</name>
<accession>A0A2R6NTW0</accession>
<dbReference type="AlphaFoldDB" id="A0A2R6NTW0"/>
<evidence type="ECO:0000313" key="2">
    <source>
        <dbReference type="Proteomes" id="UP000186601"/>
    </source>
</evidence>
<reference evidence="1 2" key="1">
    <citation type="submission" date="2018-02" db="EMBL/GenBank/DDBJ databases">
        <title>Genome sequence of the basidiomycete white-rot fungus Phlebia centrifuga.</title>
        <authorList>
            <person name="Granchi Z."/>
            <person name="Peng M."/>
            <person name="de Vries R.P."/>
            <person name="Hilden K."/>
            <person name="Makela M.R."/>
            <person name="Grigoriev I."/>
            <person name="Riley R."/>
        </authorList>
    </citation>
    <scope>NUCLEOTIDE SEQUENCE [LARGE SCALE GENOMIC DNA]</scope>
    <source>
        <strain evidence="1 2">FBCC195</strain>
    </source>
</reference>
<proteinExistence type="predicted"/>
<evidence type="ECO:0000313" key="1">
    <source>
        <dbReference type="EMBL" id="PSR76585.1"/>
    </source>
</evidence>
<organism evidence="1 2">
    <name type="scientific">Hermanssonia centrifuga</name>
    <dbReference type="NCBI Taxonomy" id="98765"/>
    <lineage>
        <taxon>Eukaryota</taxon>
        <taxon>Fungi</taxon>
        <taxon>Dikarya</taxon>
        <taxon>Basidiomycota</taxon>
        <taxon>Agaricomycotina</taxon>
        <taxon>Agaricomycetes</taxon>
        <taxon>Polyporales</taxon>
        <taxon>Meruliaceae</taxon>
        <taxon>Hermanssonia</taxon>
    </lineage>
</organism>
<comment type="caution">
    <text evidence="1">The sequence shown here is derived from an EMBL/GenBank/DDBJ whole genome shotgun (WGS) entry which is preliminary data.</text>
</comment>
<gene>
    <name evidence="1" type="ORF">PHLCEN_2v8343</name>
</gene>
<protein>
    <submittedName>
        <fullName evidence="1">Uncharacterized protein</fullName>
    </submittedName>
</protein>
<sequence>MVVRDLLLVTPDIIEEILNNQNSLIPDKPVITLCGWRNINENAQWMIMSIPLKRRAQ</sequence>